<keyword evidence="6" id="KW-1185">Reference proteome</keyword>
<dbReference type="PANTHER" id="PTHR30576:SF20">
    <property type="entry name" value="QUINOVOSAMINEPHOSPHOTRANSFERAE-RELATED"/>
    <property type="match status" value="1"/>
</dbReference>
<evidence type="ECO:0000259" key="4">
    <source>
        <dbReference type="Pfam" id="PF02397"/>
    </source>
</evidence>
<dbReference type="RefSeq" id="WP_079447439.1">
    <property type="nucleotide sequence ID" value="NZ_MWPQ01000049.1"/>
</dbReference>
<protein>
    <submittedName>
        <fullName evidence="5">Sugar transferase</fullName>
    </submittedName>
</protein>
<keyword evidence="3" id="KW-0472">Membrane</keyword>
<comment type="caution">
    <text evidence="5">The sequence shown here is derived from an EMBL/GenBank/DDBJ whole genome shotgun (WGS) entry which is preliminary data.</text>
</comment>
<dbReference type="STRING" id="29421.B2M20_12815"/>
<evidence type="ECO:0000313" key="5">
    <source>
        <dbReference type="EMBL" id="OPH82071.1"/>
    </source>
</evidence>
<dbReference type="Proteomes" id="UP000189940">
    <property type="component" value="Unassembled WGS sequence"/>
</dbReference>
<sequence length="248" mass="27952">MRFFFIRVLDVMLALIGLIVFSPLIVAAMVAVWWQDGFSPFYVAKRAGRGERPFEMVKLRSMVKNADRTGVASTSNTDMRITRVGHLIRRYKLDEITQLWNVLKGDMSLVGPRPNVLQAVANYSSEEKKLLTVRPGITDLASIVFSDEGEILRGSSDPDLLYEQIIRPWKSRLGLFYVENRSILLNIRLIFMTIIALVNKPAALDGVHRILVKSNADPKLIDVARRDKPLLAFPPPGMVDIVQSHHAS</sequence>
<dbReference type="AlphaFoldDB" id="A0A1V4HVR6"/>
<comment type="similarity">
    <text evidence="1">Belongs to the bacterial sugar transferase family.</text>
</comment>
<keyword evidence="5" id="KW-0808">Transferase</keyword>
<proteinExistence type="inferred from homology"/>
<dbReference type="OrthoDB" id="9808602at2"/>
<feature type="transmembrane region" description="Helical" evidence="3">
    <location>
        <begin position="12"/>
        <end position="34"/>
    </location>
</feature>
<evidence type="ECO:0000313" key="6">
    <source>
        <dbReference type="Proteomes" id="UP000189940"/>
    </source>
</evidence>
<reference evidence="5 6" key="1">
    <citation type="submission" date="2017-02" db="EMBL/GenBank/DDBJ databases">
        <title>Genome sequence of the nitrite-oxidizing bacterium Nitrobacter vulgaris strain Ab1.</title>
        <authorList>
            <person name="Mellbye B.L."/>
            <person name="Davis E.W."/>
            <person name="Spieck E."/>
            <person name="Chang J.H."/>
            <person name="Bottomley P.J."/>
            <person name="Sayavedra-Soto L.A."/>
        </authorList>
    </citation>
    <scope>NUCLEOTIDE SEQUENCE [LARGE SCALE GENOMIC DNA]</scope>
    <source>
        <strain evidence="5 6">Ab1</strain>
    </source>
</reference>
<evidence type="ECO:0000256" key="1">
    <source>
        <dbReference type="ARBA" id="ARBA00006464"/>
    </source>
</evidence>
<evidence type="ECO:0000256" key="3">
    <source>
        <dbReference type="SAM" id="Phobius"/>
    </source>
</evidence>
<keyword evidence="3" id="KW-1133">Transmembrane helix</keyword>
<dbReference type="GO" id="GO:0000271">
    <property type="term" value="P:polysaccharide biosynthetic process"/>
    <property type="evidence" value="ECO:0007669"/>
    <property type="project" value="UniProtKB-KW"/>
</dbReference>
<accession>A0A1V4HVR6</accession>
<evidence type="ECO:0000256" key="2">
    <source>
        <dbReference type="ARBA" id="ARBA00023169"/>
    </source>
</evidence>
<dbReference type="Pfam" id="PF02397">
    <property type="entry name" value="Bac_transf"/>
    <property type="match status" value="1"/>
</dbReference>
<organism evidence="5 6">
    <name type="scientific">Nitrobacter vulgaris</name>
    <dbReference type="NCBI Taxonomy" id="29421"/>
    <lineage>
        <taxon>Bacteria</taxon>
        <taxon>Pseudomonadati</taxon>
        <taxon>Pseudomonadota</taxon>
        <taxon>Alphaproteobacteria</taxon>
        <taxon>Hyphomicrobiales</taxon>
        <taxon>Nitrobacteraceae</taxon>
        <taxon>Nitrobacter</taxon>
    </lineage>
</organism>
<dbReference type="InterPro" id="IPR003362">
    <property type="entry name" value="Bact_transf"/>
</dbReference>
<keyword evidence="3" id="KW-0812">Transmembrane</keyword>
<dbReference type="GO" id="GO:0016780">
    <property type="term" value="F:phosphotransferase activity, for other substituted phosphate groups"/>
    <property type="evidence" value="ECO:0007669"/>
    <property type="project" value="TreeGrafter"/>
</dbReference>
<dbReference type="PANTHER" id="PTHR30576">
    <property type="entry name" value="COLANIC BIOSYNTHESIS UDP-GLUCOSE LIPID CARRIER TRANSFERASE"/>
    <property type="match status" value="1"/>
</dbReference>
<gene>
    <name evidence="5" type="ORF">B2M20_12815</name>
</gene>
<name>A0A1V4HVR6_NITVU</name>
<keyword evidence="2" id="KW-0270">Exopolysaccharide synthesis</keyword>
<feature type="domain" description="Bacterial sugar transferase" evidence="4">
    <location>
        <begin position="7"/>
        <end position="198"/>
    </location>
</feature>
<dbReference type="EMBL" id="MWPQ01000049">
    <property type="protein sequence ID" value="OPH82071.1"/>
    <property type="molecule type" value="Genomic_DNA"/>
</dbReference>